<gene>
    <name evidence="2" type="ORF">NF556_20040</name>
</gene>
<evidence type="ECO:0000313" key="2">
    <source>
        <dbReference type="EMBL" id="USQ79848.1"/>
    </source>
</evidence>
<proteinExistence type="predicted"/>
<dbReference type="EMBL" id="CP099489">
    <property type="protein sequence ID" value="USQ79848.1"/>
    <property type="molecule type" value="Genomic_DNA"/>
</dbReference>
<keyword evidence="3" id="KW-1185">Reference proteome</keyword>
<sequence>MTIHHLHPELSQQPPPPPGRSGQPWTTQDHQVLVARCRAGDSLAELATTLERSEGAVVLRAKRLLPLEERGSPEDRVVPHLHALLTEDADYDWEHHLAATPPPRPIINHLPAPQVRKGIAGLFDEQLLAVAGLAIRLGVDPLVQDLRHELSREIESRGLGHQLADYVSRDSAAWLEDFRRESRYLAYPGDWWAEPELPTYPEPPPYDDHEAPDERSW</sequence>
<dbReference type="Proteomes" id="UP001056455">
    <property type="component" value="Chromosome"/>
</dbReference>
<evidence type="ECO:0000313" key="3">
    <source>
        <dbReference type="Proteomes" id="UP001056455"/>
    </source>
</evidence>
<evidence type="ECO:0000256" key="1">
    <source>
        <dbReference type="SAM" id="MobiDB-lite"/>
    </source>
</evidence>
<reference evidence="2" key="1">
    <citation type="submission" date="2022-06" db="EMBL/GenBank/DDBJ databases">
        <title>Ornithinimicrobium HY1793.</title>
        <authorList>
            <person name="Huang Y."/>
        </authorList>
    </citation>
    <scope>NUCLEOTIDE SEQUENCE</scope>
    <source>
        <strain evidence="2">HY1793</strain>
    </source>
</reference>
<accession>A0ABY4YU09</accession>
<protein>
    <submittedName>
        <fullName evidence="2">Uncharacterized protein</fullName>
    </submittedName>
</protein>
<feature type="region of interest" description="Disordered" evidence="1">
    <location>
        <begin position="1"/>
        <end position="26"/>
    </location>
</feature>
<feature type="region of interest" description="Disordered" evidence="1">
    <location>
        <begin position="192"/>
        <end position="217"/>
    </location>
</feature>
<name>A0ABY4YU09_9MICO</name>
<dbReference type="RefSeq" id="WP_252592952.1">
    <property type="nucleotide sequence ID" value="NZ_CP099489.1"/>
</dbReference>
<feature type="compositionally biased region" description="Basic and acidic residues" evidence="1">
    <location>
        <begin position="206"/>
        <end position="217"/>
    </location>
</feature>
<organism evidence="2 3">
    <name type="scientific">Ornithinimicrobium faecis</name>
    <dbReference type="NCBI Taxonomy" id="2934158"/>
    <lineage>
        <taxon>Bacteria</taxon>
        <taxon>Bacillati</taxon>
        <taxon>Actinomycetota</taxon>
        <taxon>Actinomycetes</taxon>
        <taxon>Micrococcales</taxon>
        <taxon>Ornithinimicrobiaceae</taxon>
        <taxon>Ornithinimicrobium</taxon>
    </lineage>
</organism>